<reference evidence="2 3" key="1">
    <citation type="submission" date="2022-05" db="EMBL/GenBank/DDBJ databases">
        <title>Novel Pseudomonas spp. Isolated from a Rainbow Trout Aquaculture Facility.</title>
        <authorList>
            <person name="Testerman T."/>
            <person name="Graf J."/>
        </authorList>
    </citation>
    <scope>NUCLEOTIDE SEQUENCE [LARGE SCALE GENOMIC DNA]</scope>
    <source>
        <strain evidence="2 3">ID1025</strain>
    </source>
</reference>
<feature type="coiled-coil region" evidence="1">
    <location>
        <begin position="81"/>
        <end position="108"/>
    </location>
</feature>
<gene>
    <name evidence="2" type="ORF">M5G17_02085</name>
</gene>
<dbReference type="NCBIfam" id="TIGR02444">
    <property type="entry name" value="TIGR02444 family protein"/>
    <property type="match status" value="1"/>
</dbReference>
<dbReference type="Proteomes" id="UP001148184">
    <property type="component" value="Unassembled WGS sequence"/>
</dbReference>
<keyword evidence="3" id="KW-1185">Reference proteome</keyword>
<dbReference type="Pfam" id="PF09523">
    <property type="entry name" value="DUF2390"/>
    <property type="match status" value="1"/>
</dbReference>
<dbReference type="InterPro" id="IPR012659">
    <property type="entry name" value="CHP02444"/>
</dbReference>
<sequence length="167" mass="18853">MHTDLWNFALKLYARPGVEAACLQWQDLGGDVCLLLCGMWLSARGVAPNRQRVRQLTTLANAWQADVVEPLRSLRSSWRDNAAKDARLAGLREQLKGLELAAERILLERLEQACQGWTAMPEAELDWISWLAPKGAAVHHDALHRLRVVMHRLRVVMRTAQDAEDGV</sequence>
<protein>
    <submittedName>
        <fullName evidence="2">TIGR02444 family protein</fullName>
    </submittedName>
</protein>
<organism evidence="2 3">
    <name type="scientific">Pseudomonas rubra</name>
    <dbReference type="NCBI Taxonomy" id="2942627"/>
    <lineage>
        <taxon>Bacteria</taxon>
        <taxon>Pseudomonadati</taxon>
        <taxon>Pseudomonadota</taxon>
        <taxon>Gammaproteobacteria</taxon>
        <taxon>Pseudomonadales</taxon>
        <taxon>Pseudomonadaceae</taxon>
        <taxon>Pseudomonas</taxon>
    </lineage>
</organism>
<evidence type="ECO:0000313" key="2">
    <source>
        <dbReference type="EMBL" id="MDD1012472.1"/>
    </source>
</evidence>
<evidence type="ECO:0000256" key="1">
    <source>
        <dbReference type="SAM" id="Coils"/>
    </source>
</evidence>
<proteinExistence type="predicted"/>
<accession>A0ABT5P2Q9</accession>
<name>A0ABT5P2Q9_9PSED</name>
<comment type="caution">
    <text evidence="2">The sequence shown here is derived from an EMBL/GenBank/DDBJ whole genome shotgun (WGS) entry which is preliminary data.</text>
</comment>
<dbReference type="RefSeq" id="WP_273891349.1">
    <property type="nucleotide sequence ID" value="NZ_JAMDGP010000001.1"/>
</dbReference>
<evidence type="ECO:0000313" key="3">
    <source>
        <dbReference type="Proteomes" id="UP001148184"/>
    </source>
</evidence>
<keyword evidence="1" id="KW-0175">Coiled coil</keyword>
<dbReference type="EMBL" id="JAMDGZ010000002">
    <property type="protein sequence ID" value="MDD1012472.1"/>
    <property type="molecule type" value="Genomic_DNA"/>
</dbReference>